<accession>A0A8J9SKD7</accession>
<dbReference type="Pfam" id="PF12348">
    <property type="entry name" value="CLASP_N"/>
    <property type="match status" value="1"/>
</dbReference>
<dbReference type="InterPro" id="IPR024395">
    <property type="entry name" value="CLASP_N_dom"/>
</dbReference>
<evidence type="ECO:0000256" key="1">
    <source>
        <dbReference type="SAM" id="MobiDB-lite"/>
    </source>
</evidence>
<feature type="domain" description="CLASP N-terminal" evidence="2">
    <location>
        <begin position="71"/>
        <end position="224"/>
    </location>
</feature>
<dbReference type="Proteomes" id="UP000836788">
    <property type="component" value="Chromosome 9"/>
</dbReference>
<feature type="region of interest" description="Disordered" evidence="1">
    <location>
        <begin position="1"/>
        <end position="20"/>
    </location>
</feature>
<feature type="compositionally biased region" description="Polar residues" evidence="1">
    <location>
        <begin position="1"/>
        <end position="10"/>
    </location>
</feature>
<dbReference type="InterPro" id="IPR011989">
    <property type="entry name" value="ARM-like"/>
</dbReference>
<feature type="compositionally biased region" description="Basic and acidic residues" evidence="1">
    <location>
        <begin position="299"/>
        <end position="312"/>
    </location>
</feature>
<name>A0A8J9SKD7_PHATR</name>
<proteinExistence type="predicted"/>
<dbReference type="EMBL" id="OU594950">
    <property type="protein sequence ID" value="CAG9294393.1"/>
    <property type="molecule type" value="Genomic_DNA"/>
</dbReference>
<feature type="region of interest" description="Disordered" evidence="1">
    <location>
        <begin position="286"/>
        <end position="361"/>
    </location>
</feature>
<feature type="region of interest" description="Disordered" evidence="1">
    <location>
        <begin position="415"/>
        <end position="492"/>
    </location>
</feature>
<dbReference type="AlphaFoldDB" id="A0A8J9SKD7"/>
<dbReference type="InterPro" id="IPR016024">
    <property type="entry name" value="ARM-type_fold"/>
</dbReference>
<evidence type="ECO:0000313" key="3">
    <source>
        <dbReference type="EMBL" id="CAG9294393.1"/>
    </source>
</evidence>
<feature type="region of interest" description="Disordered" evidence="1">
    <location>
        <begin position="570"/>
        <end position="591"/>
    </location>
</feature>
<sequence length="591" mass="65989">MASIYSTPGRRSTPRHKPLPEGEIHDFCHLIENTPVDKWQIRSEAFERIVKQIPTGTAYTEGDAWYNNPPILRHLAIPISDLLKDARSTVVKRTCASLTKLFNRCQSDARYLFKDLMPTILSVHAQTVQVIRQAVQAMIEESIPEVPCKSIMPFLMERLKIDKSRTVRDACALYLGICLRSWTEEGYLTDEIWLQVARCFLASIRDPSPPVRSYAKANLAYIQSAKPDLFLYLIQDGTKDLKLQRWLESLGRNGGDGNPNEDLSVISKNSYNSDIRIRAAGSIFRSGPSQGNFPRPRQVRSEELNYRSDHDSVSGNSVPTSIAVGPSESAHQSVASRVKPLGNLGPPVRRQVAPAASFSPEPKAPLLPPSLIQVASAAPKWLHLPSDLGQQQHSQTIQTHAEATEEGPFIASMQELKRHASKRRSRSSLLMKERFRTSQSSSQLGSTLEPILVDDHDDDVTVRQIGSTQTELSNEENEVPNPPRTAESYQKSASSATSVASFNAAPEHMAIAIRLLRAHKTHVDSIMETLRIEMDALRDFDKLLEEAGRPNEDEVLDYFESVGLCLEQRTASGSTLRREMDRISRGEPIPE</sequence>
<dbReference type="SUPFAM" id="SSF48371">
    <property type="entry name" value="ARM repeat"/>
    <property type="match status" value="1"/>
</dbReference>
<feature type="compositionally biased region" description="Basic and acidic residues" evidence="1">
    <location>
        <begin position="576"/>
        <end position="585"/>
    </location>
</feature>
<evidence type="ECO:0000259" key="2">
    <source>
        <dbReference type="Pfam" id="PF12348"/>
    </source>
</evidence>
<dbReference type="Gene3D" id="1.25.10.10">
    <property type="entry name" value="Leucine-rich Repeat Variant"/>
    <property type="match status" value="1"/>
</dbReference>
<organism evidence="3">
    <name type="scientific">Phaeodactylum tricornutum</name>
    <name type="common">Diatom</name>
    <dbReference type="NCBI Taxonomy" id="2850"/>
    <lineage>
        <taxon>Eukaryota</taxon>
        <taxon>Sar</taxon>
        <taxon>Stramenopiles</taxon>
        <taxon>Ochrophyta</taxon>
        <taxon>Bacillariophyta</taxon>
        <taxon>Bacillariophyceae</taxon>
        <taxon>Bacillariophycidae</taxon>
        <taxon>Naviculales</taxon>
        <taxon>Phaeodactylaceae</taxon>
        <taxon>Phaeodactylum</taxon>
    </lineage>
</organism>
<protein>
    <recommendedName>
        <fullName evidence="2">CLASP N-terminal domain-containing protein</fullName>
    </recommendedName>
</protein>
<feature type="compositionally biased region" description="Low complexity" evidence="1">
    <location>
        <begin position="437"/>
        <end position="448"/>
    </location>
</feature>
<gene>
    <name evidence="3" type="ORF">PTTT1_LOCUS54545</name>
</gene>
<reference evidence="3" key="1">
    <citation type="submission" date="2022-02" db="EMBL/GenBank/DDBJ databases">
        <authorList>
            <person name="Giguere J D."/>
        </authorList>
    </citation>
    <scope>NUCLEOTIDE SEQUENCE</scope>
    <source>
        <strain evidence="3">CCAP 1055/1</strain>
    </source>
</reference>